<dbReference type="EMBL" id="LRDB01000009">
    <property type="protein sequence ID" value="KYG79631.1"/>
    <property type="molecule type" value="Genomic_DNA"/>
</dbReference>
<proteinExistence type="predicted"/>
<protein>
    <submittedName>
        <fullName evidence="2">Uncharacterized protein</fullName>
    </submittedName>
</protein>
<feature type="chain" id="PRO_5007574950" evidence="1">
    <location>
        <begin position="25"/>
        <end position="96"/>
    </location>
</feature>
<evidence type="ECO:0000313" key="3">
    <source>
        <dbReference type="Proteomes" id="UP000075615"/>
    </source>
</evidence>
<evidence type="ECO:0000313" key="2">
    <source>
        <dbReference type="EMBL" id="KYG79631.1"/>
    </source>
</evidence>
<keyword evidence="1" id="KW-0732">Signal</keyword>
<accession>A0A150XLP5</accession>
<dbReference type="RefSeq" id="WP_068414058.1">
    <property type="nucleotide sequence ID" value="NZ_LRDB01000009.1"/>
</dbReference>
<name>A0A150XLP5_9BACT</name>
<keyword evidence="3" id="KW-1185">Reference proteome</keyword>
<feature type="signal peptide" evidence="1">
    <location>
        <begin position="1"/>
        <end position="24"/>
    </location>
</feature>
<dbReference type="Proteomes" id="UP000075615">
    <property type="component" value="Unassembled WGS sequence"/>
</dbReference>
<reference evidence="2 3" key="1">
    <citation type="submission" date="2016-01" db="EMBL/GenBank/DDBJ databases">
        <title>Genome sequencing of Roseivirga echinicomitans KMM 6058.</title>
        <authorList>
            <person name="Selvaratnam C."/>
            <person name="Thevarajoo S."/>
            <person name="Goh K.M."/>
            <person name="Ee R."/>
            <person name="Chan K.-G."/>
            <person name="Chong C.S."/>
        </authorList>
    </citation>
    <scope>NUCLEOTIDE SEQUENCE [LARGE SCALE GENOMIC DNA]</scope>
    <source>
        <strain evidence="2 3">KMM 6058</strain>
    </source>
</reference>
<sequence length="96" mass="10794">MKKLKNIVSLAVVMLFLNPIQSNANIKECSWWSNLWGNCEDKAPKDYACYGTITIEVEVQDQSGNVSIRYQEVSVMSGNRIDCVVGNTVCREESKC</sequence>
<comment type="caution">
    <text evidence="2">The sequence shown here is derived from an EMBL/GenBank/DDBJ whole genome shotgun (WGS) entry which is preliminary data.</text>
</comment>
<gene>
    <name evidence="2" type="ORF">AWN68_17655</name>
</gene>
<dbReference type="AlphaFoldDB" id="A0A150XLP5"/>
<organism evidence="2 3">
    <name type="scientific">Roseivirga echinicomitans</name>
    <dbReference type="NCBI Taxonomy" id="296218"/>
    <lineage>
        <taxon>Bacteria</taxon>
        <taxon>Pseudomonadati</taxon>
        <taxon>Bacteroidota</taxon>
        <taxon>Cytophagia</taxon>
        <taxon>Cytophagales</taxon>
        <taxon>Roseivirgaceae</taxon>
        <taxon>Roseivirga</taxon>
    </lineage>
</organism>
<evidence type="ECO:0000256" key="1">
    <source>
        <dbReference type="SAM" id="SignalP"/>
    </source>
</evidence>
<dbReference type="STRING" id="296218.AWN68_17655"/>